<evidence type="ECO:0000313" key="1">
    <source>
        <dbReference type="EMBL" id="CAG8821675.1"/>
    </source>
</evidence>
<gene>
    <name evidence="1" type="ORF">DERYTH_LOCUS27170</name>
</gene>
<accession>A0A9N9KEG0</accession>
<dbReference type="AlphaFoldDB" id="A0A9N9KEG0"/>
<proteinExistence type="predicted"/>
<dbReference type="Proteomes" id="UP000789405">
    <property type="component" value="Unassembled WGS sequence"/>
</dbReference>
<comment type="caution">
    <text evidence="1">The sequence shown here is derived from an EMBL/GenBank/DDBJ whole genome shotgun (WGS) entry which is preliminary data.</text>
</comment>
<protein>
    <submittedName>
        <fullName evidence="1">3212_t:CDS:1</fullName>
    </submittedName>
</protein>
<evidence type="ECO:0000313" key="2">
    <source>
        <dbReference type="Proteomes" id="UP000789405"/>
    </source>
</evidence>
<feature type="non-terminal residue" evidence="1">
    <location>
        <position position="144"/>
    </location>
</feature>
<keyword evidence="2" id="KW-1185">Reference proteome</keyword>
<feature type="non-terminal residue" evidence="1">
    <location>
        <position position="1"/>
    </location>
</feature>
<reference evidence="1" key="1">
    <citation type="submission" date="2021-06" db="EMBL/GenBank/DDBJ databases">
        <authorList>
            <person name="Kallberg Y."/>
            <person name="Tangrot J."/>
            <person name="Rosling A."/>
        </authorList>
    </citation>
    <scope>NUCLEOTIDE SEQUENCE</scope>
    <source>
        <strain evidence="1">MA453B</strain>
    </source>
</reference>
<organism evidence="1 2">
    <name type="scientific">Dentiscutata erythropus</name>
    <dbReference type="NCBI Taxonomy" id="1348616"/>
    <lineage>
        <taxon>Eukaryota</taxon>
        <taxon>Fungi</taxon>
        <taxon>Fungi incertae sedis</taxon>
        <taxon>Mucoromycota</taxon>
        <taxon>Glomeromycotina</taxon>
        <taxon>Glomeromycetes</taxon>
        <taxon>Diversisporales</taxon>
        <taxon>Gigasporaceae</taxon>
        <taxon>Dentiscutata</taxon>
    </lineage>
</organism>
<dbReference type="OrthoDB" id="2402958at2759"/>
<sequence length="144" mass="16867">TTTLSTVNHMATCVSKPIIETSPVLANIYHSEHSNYSFFNPENIEWLSIRQYLITRIKGAFDISYNIQKLNWIKNIQFENQDQIELLTLHMYDDAIAECKEERSIKNIKIINVKKQNLHSVEDYLNALKMITSIESFQPYLQNN</sequence>
<name>A0A9N9KEG0_9GLOM</name>
<dbReference type="EMBL" id="CAJVPY010061051">
    <property type="protein sequence ID" value="CAG8821675.1"/>
    <property type="molecule type" value="Genomic_DNA"/>
</dbReference>